<dbReference type="SUPFAM" id="SSF53187">
    <property type="entry name" value="Zn-dependent exopeptidases"/>
    <property type="match status" value="1"/>
</dbReference>
<dbReference type="Gene3D" id="3.30.70.360">
    <property type="match status" value="1"/>
</dbReference>
<dbReference type="Pfam" id="PF07687">
    <property type="entry name" value="M20_dimer"/>
    <property type="match status" value="1"/>
</dbReference>
<dbReference type="EMBL" id="PEVY01000002">
    <property type="protein sequence ID" value="PIU75564.1"/>
    <property type="molecule type" value="Genomic_DNA"/>
</dbReference>
<accession>A0A2M7AY52</accession>
<dbReference type="InterPro" id="IPR002933">
    <property type="entry name" value="Peptidase_M20"/>
</dbReference>
<evidence type="ECO:0000256" key="2">
    <source>
        <dbReference type="ARBA" id="ARBA00022801"/>
    </source>
</evidence>
<organism evidence="4 5">
    <name type="scientific">Candidatus Portnoybacteria bacterium CG06_land_8_20_14_3_00_39_12</name>
    <dbReference type="NCBI Taxonomy" id="1974809"/>
    <lineage>
        <taxon>Bacteria</taxon>
        <taxon>Candidatus Portnoyibacteriota</taxon>
    </lineage>
</organism>
<dbReference type="GO" id="GO:0046872">
    <property type="term" value="F:metal ion binding"/>
    <property type="evidence" value="ECO:0007669"/>
    <property type="project" value="UniProtKB-KW"/>
</dbReference>
<dbReference type="Proteomes" id="UP000228775">
    <property type="component" value="Unassembled WGS sequence"/>
</dbReference>
<evidence type="ECO:0000313" key="4">
    <source>
        <dbReference type="EMBL" id="PIU75564.1"/>
    </source>
</evidence>
<evidence type="ECO:0000256" key="1">
    <source>
        <dbReference type="ARBA" id="ARBA00022723"/>
    </source>
</evidence>
<sequence length="378" mass="42253">MLFDILKILFKYNTENTTESINSEIFLCLKEISSFLKRKGINNYLQEYEVKLSNGAKIKRANLLAYDRKTKGPFILFQGHIDTIPALHHSVKINSKIVQGRGAVDMKGSLTGMIDAFVSLHKNRGALKYSPALLITGDEEANSFVGIKNFLEQNKDFPILFSICGEPSNFEVHTLLRGVMGYVLEKKGKEGHSAYPAGKLLIEEMIPVLNSVNDFLKESRKIKDKDFGHTIGALTTIISGTKDNQLPGSFRASFNLRTVKSKKAYDKIFKRTIVPKLDKSIKLKSFGFNPLMVKIPEELKIAIKNSFAEVGINYRESSAIFFTEASLMNNKGIPAFVCGPGNPRLAHVASDKEVIKIKDIEKYSKLLKTTVININKAI</sequence>
<name>A0A2M7AY52_9BACT</name>
<keyword evidence="1" id="KW-0479">Metal-binding</keyword>
<evidence type="ECO:0000313" key="5">
    <source>
        <dbReference type="Proteomes" id="UP000228775"/>
    </source>
</evidence>
<dbReference type="GO" id="GO:0016787">
    <property type="term" value="F:hydrolase activity"/>
    <property type="evidence" value="ECO:0007669"/>
    <property type="project" value="UniProtKB-KW"/>
</dbReference>
<dbReference type="SUPFAM" id="SSF55031">
    <property type="entry name" value="Bacterial exopeptidase dimerisation domain"/>
    <property type="match status" value="1"/>
</dbReference>
<proteinExistence type="predicted"/>
<dbReference type="Pfam" id="PF01546">
    <property type="entry name" value="Peptidase_M20"/>
    <property type="match status" value="1"/>
</dbReference>
<dbReference type="PANTHER" id="PTHR43808">
    <property type="entry name" value="ACETYLORNITHINE DEACETYLASE"/>
    <property type="match status" value="1"/>
</dbReference>
<gene>
    <name evidence="4" type="ORF">COS76_00055</name>
</gene>
<dbReference type="InterPro" id="IPR036264">
    <property type="entry name" value="Bact_exopeptidase_dim_dom"/>
</dbReference>
<feature type="domain" description="Peptidase M20 dimerisation" evidence="3">
    <location>
        <begin position="176"/>
        <end position="263"/>
    </location>
</feature>
<reference evidence="5" key="1">
    <citation type="submission" date="2017-09" db="EMBL/GenBank/DDBJ databases">
        <title>Depth-based differentiation of microbial function through sediment-hosted aquifers and enrichment of novel symbionts in the deep terrestrial subsurface.</title>
        <authorList>
            <person name="Probst A.J."/>
            <person name="Ladd B."/>
            <person name="Jarett J.K."/>
            <person name="Geller-Mcgrath D.E."/>
            <person name="Sieber C.M.K."/>
            <person name="Emerson J.B."/>
            <person name="Anantharaman K."/>
            <person name="Thomas B.C."/>
            <person name="Malmstrom R."/>
            <person name="Stieglmeier M."/>
            <person name="Klingl A."/>
            <person name="Woyke T."/>
            <person name="Ryan C.M."/>
            <person name="Banfield J.F."/>
        </authorList>
    </citation>
    <scope>NUCLEOTIDE SEQUENCE [LARGE SCALE GENOMIC DNA]</scope>
</reference>
<dbReference type="Gene3D" id="3.40.630.10">
    <property type="entry name" value="Zn peptidases"/>
    <property type="match status" value="1"/>
</dbReference>
<dbReference type="InterPro" id="IPR011650">
    <property type="entry name" value="Peptidase_M20_dimer"/>
</dbReference>
<comment type="caution">
    <text evidence="4">The sequence shown here is derived from an EMBL/GenBank/DDBJ whole genome shotgun (WGS) entry which is preliminary data.</text>
</comment>
<dbReference type="InterPro" id="IPR050072">
    <property type="entry name" value="Peptidase_M20A"/>
</dbReference>
<keyword evidence="2" id="KW-0378">Hydrolase</keyword>
<dbReference type="AlphaFoldDB" id="A0A2M7AY52"/>
<evidence type="ECO:0000259" key="3">
    <source>
        <dbReference type="Pfam" id="PF07687"/>
    </source>
</evidence>
<protein>
    <recommendedName>
        <fullName evidence="3">Peptidase M20 dimerisation domain-containing protein</fullName>
    </recommendedName>
</protein>